<evidence type="ECO:0000259" key="1">
    <source>
        <dbReference type="PROSITE" id="PS51202"/>
    </source>
</evidence>
<dbReference type="AlphaFoldDB" id="A0AAW7ZIP6"/>
<reference evidence="2" key="2">
    <citation type="submission" date="2023-03" db="EMBL/GenBank/DDBJ databases">
        <authorList>
            <person name="Zhang Z."/>
        </authorList>
    </citation>
    <scope>NUCLEOTIDE SEQUENCE</scope>
    <source>
        <strain evidence="2">DSA</strain>
    </source>
</reference>
<proteinExistence type="predicted"/>
<feature type="domain" description="RCK C-terminal" evidence="1">
    <location>
        <begin position="136"/>
        <end position="219"/>
    </location>
</feature>
<dbReference type="RefSeq" id="WP_304545433.1">
    <property type="nucleotide sequence ID" value="NZ_JARPTC010000030.1"/>
</dbReference>
<gene>
    <name evidence="2" type="ORF">P6N53_17450</name>
</gene>
<protein>
    <submittedName>
        <fullName evidence="2">TrkA family potassium uptake protein</fullName>
    </submittedName>
</protein>
<dbReference type="InterPro" id="IPR003148">
    <property type="entry name" value="RCK_N"/>
</dbReference>
<dbReference type="Pfam" id="PF02254">
    <property type="entry name" value="TrkA_N"/>
    <property type="match status" value="1"/>
</dbReference>
<sequence>MKKSILIVGVGRFGRGVIEGLYERGHDIFAIDKYEEHLDEVRDLIVSGAILDVGENDDDLIRIVGEKNFDEAVVAMGEDFEGTLIATHILKEAGIPVSVKAASERKGLVLTKMGADRIVFPERDMGHRLAQFLSSDGVIDLLELPQGFIIEQMQVGARFAGRTVAEINTTNRFGVWLLLIYKNDEAVQPLASTVLDKGDIIVVFGKRANVLVFEEANSVRRK</sequence>
<dbReference type="InterPro" id="IPR006037">
    <property type="entry name" value="RCK_C"/>
</dbReference>
<dbReference type="GO" id="GO:0006813">
    <property type="term" value="P:potassium ion transport"/>
    <property type="evidence" value="ECO:0007669"/>
    <property type="project" value="InterPro"/>
</dbReference>
<dbReference type="Pfam" id="PF02080">
    <property type="entry name" value="TrkA_C"/>
    <property type="match status" value="1"/>
</dbReference>
<dbReference type="SUPFAM" id="SSF51735">
    <property type="entry name" value="NAD(P)-binding Rossmann-fold domains"/>
    <property type="match status" value="1"/>
</dbReference>
<dbReference type="SUPFAM" id="SSF116726">
    <property type="entry name" value="TrkA C-terminal domain-like"/>
    <property type="match status" value="1"/>
</dbReference>
<dbReference type="InterPro" id="IPR050721">
    <property type="entry name" value="Trk_Ktr_HKT_K-transport"/>
</dbReference>
<name>A0AAW7ZIP6_9FIRM</name>
<evidence type="ECO:0000313" key="2">
    <source>
        <dbReference type="EMBL" id="MDO7788998.1"/>
    </source>
</evidence>
<accession>A0AAW7ZIP6</accession>
<dbReference type="Proteomes" id="UP001172911">
    <property type="component" value="Unassembled WGS sequence"/>
</dbReference>
<dbReference type="EMBL" id="JARPTC010000030">
    <property type="protein sequence ID" value="MDO7788998.1"/>
    <property type="molecule type" value="Genomic_DNA"/>
</dbReference>
<keyword evidence="3" id="KW-1185">Reference proteome</keyword>
<dbReference type="InterPro" id="IPR036721">
    <property type="entry name" value="RCK_C_sf"/>
</dbReference>
<dbReference type="PANTHER" id="PTHR43833:SF7">
    <property type="entry name" value="KTR SYSTEM POTASSIUM UPTAKE PROTEIN C"/>
    <property type="match status" value="1"/>
</dbReference>
<dbReference type="Gene3D" id="3.30.70.1450">
    <property type="entry name" value="Regulator of K+ conductance, C-terminal domain"/>
    <property type="match status" value="1"/>
</dbReference>
<dbReference type="InterPro" id="IPR036291">
    <property type="entry name" value="NAD(P)-bd_dom_sf"/>
</dbReference>
<reference evidence="2" key="1">
    <citation type="journal article" date="2023" name="J. Hazard. Mater.">
        <title>Anaerobic biodegradation of pyrene and benzo[a]pyrene by a new sulfate-reducing Desulforamulus aquiferis strain DSA.</title>
        <authorList>
            <person name="Zhang Z."/>
            <person name="Sun J."/>
            <person name="Gong X."/>
            <person name="Wang C."/>
            <person name="Wang H."/>
        </authorList>
    </citation>
    <scope>NUCLEOTIDE SEQUENCE</scope>
    <source>
        <strain evidence="2">DSA</strain>
    </source>
</reference>
<comment type="caution">
    <text evidence="2">The sequence shown here is derived from an EMBL/GenBank/DDBJ whole genome shotgun (WGS) entry which is preliminary data.</text>
</comment>
<dbReference type="PANTHER" id="PTHR43833">
    <property type="entry name" value="POTASSIUM CHANNEL PROTEIN 2-RELATED-RELATED"/>
    <property type="match status" value="1"/>
</dbReference>
<dbReference type="PROSITE" id="PS51202">
    <property type="entry name" value="RCK_C"/>
    <property type="match status" value="1"/>
</dbReference>
<organism evidence="2 3">
    <name type="scientific">Desulforamulus aquiferis</name>
    <dbReference type="NCBI Taxonomy" id="1397668"/>
    <lineage>
        <taxon>Bacteria</taxon>
        <taxon>Bacillati</taxon>
        <taxon>Bacillota</taxon>
        <taxon>Clostridia</taxon>
        <taxon>Eubacteriales</taxon>
        <taxon>Peptococcaceae</taxon>
        <taxon>Desulforamulus</taxon>
    </lineage>
</organism>
<dbReference type="GO" id="GO:0008324">
    <property type="term" value="F:monoatomic cation transmembrane transporter activity"/>
    <property type="evidence" value="ECO:0007669"/>
    <property type="project" value="InterPro"/>
</dbReference>
<evidence type="ECO:0000313" key="3">
    <source>
        <dbReference type="Proteomes" id="UP001172911"/>
    </source>
</evidence>
<dbReference type="Gene3D" id="3.40.50.720">
    <property type="entry name" value="NAD(P)-binding Rossmann-like Domain"/>
    <property type="match status" value="1"/>
</dbReference>